<organism evidence="2 3">
    <name type="scientific">Fusarium oxysporum</name>
    <name type="common">Fusarium vascular wilt</name>
    <dbReference type="NCBI Taxonomy" id="5507"/>
    <lineage>
        <taxon>Eukaryota</taxon>
        <taxon>Fungi</taxon>
        <taxon>Dikarya</taxon>
        <taxon>Ascomycota</taxon>
        <taxon>Pezizomycotina</taxon>
        <taxon>Sordariomycetes</taxon>
        <taxon>Hypocreomycetidae</taxon>
        <taxon>Hypocreales</taxon>
        <taxon>Nectriaceae</taxon>
        <taxon>Fusarium</taxon>
        <taxon>Fusarium oxysporum species complex</taxon>
    </lineage>
</organism>
<gene>
    <name evidence="2" type="ORF">FRV6_08060</name>
</gene>
<accession>A0A2H3T5G7</accession>
<evidence type="ECO:0000313" key="3">
    <source>
        <dbReference type="Proteomes" id="UP000219369"/>
    </source>
</evidence>
<name>A0A2H3T5G7_FUSOX</name>
<dbReference type="EMBL" id="FMJY01000004">
    <property type="protein sequence ID" value="SCO83933.1"/>
    <property type="molecule type" value="Genomic_DNA"/>
</dbReference>
<dbReference type="Proteomes" id="UP000219369">
    <property type="component" value="Unassembled WGS sequence"/>
</dbReference>
<proteinExistence type="predicted"/>
<protein>
    <submittedName>
        <fullName evidence="2">Uncharacterized protein</fullName>
    </submittedName>
</protein>
<evidence type="ECO:0000313" key="2">
    <source>
        <dbReference type="EMBL" id="SCO83933.1"/>
    </source>
</evidence>
<dbReference type="AlphaFoldDB" id="A0A2H3T5G7"/>
<reference evidence="3" key="1">
    <citation type="submission" date="2016-09" db="EMBL/GenBank/DDBJ databases">
        <authorList>
            <person name="Guldener U."/>
        </authorList>
    </citation>
    <scope>NUCLEOTIDE SEQUENCE [LARGE SCALE GENOMIC DNA]</scope>
    <source>
        <strain evidence="3">V64-1</strain>
    </source>
</reference>
<sequence>MAEPRSQRSPCCKADPPVRTERKSPRTSSRGIDVKRAKVTQVYRLVTKKRASSDL</sequence>
<evidence type="ECO:0000256" key="1">
    <source>
        <dbReference type="SAM" id="MobiDB-lite"/>
    </source>
</evidence>
<feature type="region of interest" description="Disordered" evidence="1">
    <location>
        <begin position="1"/>
        <end position="34"/>
    </location>
</feature>